<accession>A0ABR4MWU9</accession>
<dbReference type="InterPro" id="IPR011009">
    <property type="entry name" value="Kinase-like_dom_sf"/>
</dbReference>
<dbReference type="Gene3D" id="3.30.200.20">
    <property type="entry name" value="Phosphorylase Kinase, domain 1"/>
    <property type="match status" value="1"/>
</dbReference>
<dbReference type="Gene3D" id="1.10.510.10">
    <property type="entry name" value="Transferase(Phosphotransferase) domain 1"/>
    <property type="match status" value="1"/>
</dbReference>
<dbReference type="InterPro" id="IPR023210">
    <property type="entry name" value="NADP_OxRdtase_dom"/>
</dbReference>
<dbReference type="Pfam" id="PF00069">
    <property type="entry name" value="Pkinase"/>
    <property type="match status" value="1"/>
</dbReference>
<keyword evidence="1" id="KW-0067">ATP-binding</keyword>
<dbReference type="SMART" id="SM00220">
    <property type="entry name" value="S_TKc"/>
    <property type="match status" value="1"/>
</dbReference>
<evidence type="ECO:0000256" key="1">
    <source>
        <dbReference type="PROSITE-ProRule" id="PRU10141"/>
    </source>
</evidence>
<dbReference type="CDD" id="cd05117">
    <property type="entry name" value="STKc_CAMK"/>
    <property type="match status" value="1"/>
</dbReference>
<organism evidence="3 4">
    <name type="scientific">Polyrhizophydium stewartii</name>
    <dbReference type="NCBI Taxonomy" id="2732419"/>
    <lineage>
        <taxon>Eukaryota</taxon>
        <taxon>Fungi</taxon>
        <taxon>Fungi incertae sedis</taxon>
        <taxon>Chytridiomycota</taxon>
        <taxon>Chytridiomycota incertae sedis</taxon>
        <taxon>Chytridiomycetes</taxon>
        <taxon>Rhizophydiales</taxon>
        <taxon>Rhizophydiales incertae sedis</taxon>
        <taxon>Polyrhizophydium</taxon>
    </lineage>
</organism>
<feature type="binding site" evidence="1">
    <location>
        <position position="39"/>
    </location>
    <ligand>
        <name>ATP</name>
        <dbReference type="ChEBI" id="CHEBI:30616"/>
    </ligand>
</feature>
<comment type="caution">
    <text evidence="3">The sequence shown here is derived from an EMBL/GenBank/DDBJ whole genome shotgun (WGS) entry which is preliminary data.</text>
</comment>
<feature type="domain" description="Protein kinase" evidence="2">
    <location>
        <begin position="10"/>
        <end position="262"/>
    </location>
</feature>
<dbReference type="PROSITE" id="PS50011">
    <property type="entry name" value="PROTEIN_KINASE_DOM"/>
    <property type="match status" value="1"/>
</dbReference>
<dbReference type="PROSITE" id="PS00107">
    <property type="entry name" value="PROTEIN_KINASE_ATP"/>
    <property type="match status" value="1"/>
</dbReference>
<dbReference type="SUPFAM" id="SSF56112">
    <property type="entry name" value="Protein kinase-like (PK-like)"/>
    <property type="match status" value="1"/>
</dbReference>
<dbReference type="SUPFAM" id="SSF51430">
    <property type="entry name" value="NAD(P)-linked oxidoreductase"/>
    <property type="match status" value="1"/>
</dbReference>
<evidence type="ECO:0000313" key="3">
    <source>
        <dbReference type="EMBL" id="KAL2911718.1"/>
    </source>
</evidence>
<dbReference type="PANTHER" id="PTHR24347">
    <property type="entry name" value="SERINE/THREONINE-PROTEIN KINASE"/>
    <property type="match status" value="1"/>
</dbReference>
<evidence type="ECO:0000313" key="4">
    <source>
        <dbReference type="Proteomes" id="UP001527925"/>
    </source>
</evidence>
<dbReference type="InterPro" id="IPR036812">
    <property type="entry name" value="NAD(P)_OxRdtase_dom_sf"/>
</dbReference>
<gene>
    <name evidence="3" type="ORF">HK105_208819</name>
</gene>
<protein>
    <recommendedName>
        <fullName evidence="2">Protein kinase domain-containing protein</fullName>
    </recommendedName>
</protein>
<sequence>MGKPNLHDFFKFGDKLGSGTFATVVLVTENSTKKQYAMKIIEKAKSRGMEEQIIKEITILKRIQHPNIVRLFECYETRDKIYMQMDVDGGELFDRIVNLGFYGEEDARAIVKSILEAVKYLHEAAQDLKPENLLMASKDEHSTVKLADFGLSTIVTTDSMLKTSCGTLTYCAPEILKGEAYGKPVDLWSTGVISYILLSGYPPFWDKEEAAMMELTLRGKFTFFSPDWDEITDTAKDFITKLIQVDPVKRLTAQQALQHKWITKETSSEQKINMIERVGDNLVKHFNARRKLKVGMDAVKFINTIRHLGQMHIGFKGKDTPGGPSAENDLGIDPNEEIVRSTAPELTMTFGTGDGGRIQDRAEMRAILADFAALGFDELDTARLYCDGNTEEVLAELQVQTAPPRFKVATKAFPFSPGMHEPAKLREQLAQSLAALKTDRVDLFYLHAPDHATPIEHTLAAVAELHREGRFTEFGLSNYSAWQVMDIWHICKANGYVLPTVYQGRYNAISRDVERELFPCLRKLGIRFYAYNPLGGGLLTGKHAADKPLEAGSRYDPNTVQGDRYRQRFWKDEIFDAISTIRTAADAHGLRMADIAHRWIALHSKLDFGRGDAIIIGASSLAQARENMADCLKTEHLPADVLAALDDAWRRVSHVAPTYFR</sequence>
<proteinExistence type="predicted"/>
<dbReference type="InterPro" id="IPR017441">
    <property type="entry name" value="Protein_kinase_ATP_BS"/>
</dbReference>
<evidence type="ECO:0000259" key="2">
    <source>
        <dbReference type="PROSITE" id="PS50011"/>
    </source>
</evidence>
<keyword evidence="1" id="KW-0547">Nucleotide-binding</keyword>
<dbReference type="CDD" id="cd19075">
    <property type="entry name" value="AKR_AKR7A1-5"/>
    <property type="match status" value="1"/>
</dbReference>
<dbReference type="InterPro" id="IPR000719">
    <property type="entry name" value="Prot_kinase_dom"/>
</dbReference>
<dbReference type="Gene3D" id="3.20.20.100">
    <property type="entry name" value="NADP-dependent oxidoreductase domain"/>
    <property type="match status" value="1"/>
</dbReference>
<name>A0ABR4MWU9_9FUNG</name>
<dbReference type="Proteomes" id="UP001527925">
    <property type="component" value="Unassembled WGS sequence"/>
</dbReference>
<dbReference type="EMBL" id="JADGIZ020000090">
    <property type="protein sequence ID" value="KAL2911718.1"/>
    <property type="molecule type" value="Genomic_DNA"/>
</dbReference>
<keyword evidence="4" id="KW-1185">Reference proteome</keyword>
<reference evidence="3 4" key="1">
    <citation type="submission" date="2023-09" db="EMBL/GenBank/DDBJ databases">
        <title>Pangenome analysis of Batrachochytrium dendrobatidis and related Chytrids.</title>
        <authorList>
            <person name="Yacoub M.N."/>
            <person name="Stajich J.E."/>
            <person name="James T.Y."/>
        </authorList>
    </citation>
    <scope>NUCLEOTIDE SEQUENCE [LARGE SCALE GENOMIC DNA]</scope>
    <source>
        <strain evidence="3 4">JEL0888</strain>
    </source>
</reference>
<dbReference type="Pfam" id="PF00248">
    <property type="entry name" value="Aldo_ket_red"/>
    <property type="match status" value="1"/>
</dbReference>